<organism evidence="4 5">
    <name type="scientific">Camelina sativa</name>
    <name type="common">False flax</name>
    <name type="synonym">Myagrum sativum</name>
    <dbReference type="NCBI Taxonomy" id="90675"/>
    <lineage>
        <taxon>Eukaryota</taxon>
        <taxon>Viridiplantae</taxon>
        <taxon>Streptophyta</taxon>
        <taxon>Embryophyta</taxon>
        <taxon>Tracheophyta</taxon>
        <taxon>Spermatophyta</taxon>
        <taxon>Magnoliopsida</taxon>
        <taxon>eudicotyledons</taxon>
        <taxon>Gunneridae</taxon>
        <taxon>Pentapetalae</taxon>
        <taxon>rosids</taxon>
        <taxon>malvids</taxon>
        <taxon>Brassicales</taxon>
        <taxon>Brassicaceae</taxon>
        <taxon>Camelineae</taxon>
        <taxon>Camelina</taxon>
    </lineage>
</organism>
<gene>
    <name evidence="5" type="primary">LOC104728522</name>
</gene>
<dbReference type="Gene3D" id="3.80.10.10">
    <property type="entry name" value="Ribonuclease Inhibitor"/>
    <property type="match status" value="2"/>
</dbReference>
<proteinExistence type="predicted"/>
<dbReference type="RefSeq" id="XP_019087766.1">
    <property type="nucleotide sequence ID" value="XM_019232221.1"/>
</dbReference>
<keyword evidence="4" id="KW-1185">Reference proteome</keyword>
<keyword evidence="2" id="KW-0677">Repeat</keyword>
<dbReference type="InterPro" id="IPR045344">
    <property type="entry name" value="C-JID"/>
</dbReference>
<keyword evidence="1" id="KW-0433">Leucine-rich repeat</keyword>
<reference evidence="4" key="1">
    <citation type="journal article" date="2014" name="Nat. Commun.">
        <title>The emerging biofuel crop Camelina sativa retains a highly undifferentiated hexaploid genome structure.</title>
        <authorList>
            <person name="Kagale S."/>
            <person name="Koh C."/>
            <person name="Nixon J."/>
            <person name="Bollina V."/>
            <person name="Clarke W.E."/>
            <person name="Tuteja R."/>
            <person name="Spillane C."/>
            <person name="Robinson S.J."/>
            <person name="Links M.G."/>
            <person name="Clarke C."/>
            <person name="Higgins E.E."/>
            <person name="Huebert T."/>
            <person name="Sharpe A.G."/>
            <person name="Parkin I.A."/>
        </authorList>
    </citation>
    <scope>NUCLEOTIDE SEQUENCE [LARGE SCALE GENOMIC DNA]</scope>
    <source>
        <strain evidence="4">cv. DH55</strain>
    </source>
</reference>
<sequence>MKNMKSLVFMNLRGCVMLSSLPERLHLISLKTLILSGCSRFKKFELNSENLEFLHLDGTAIKNLPKSIKNFQKLVLLNLKDCKMLESLPYCLAKLKALEELILSGCESLTRFPDIKENMKNLQILLLDRTSIKELPNMLLHCVKCKDQVVCRQPFRMNGVSLLRHLCLRGNKDICSLGSSISQLYHLKWIDLKYCDSLLSISTLPPNLQCLDAHGCISLKTVAVPLALLMPTTQQVPASFIFTNCGKLEQAAKNQIVCYAHSKSHLLSDALNRHNKGFAFETLVATCFPGSEVPAWFSHIASGAELYPELPGHWSENGSVGIALCAIVSFEHYKTRNNNLQLKCRCEFDDVETLSSNFNCHIGGLFETGDEERTIKSTHVFIGYTNWLDIEKCQEEDNKKKCVPTKASIKFEVTNGTNDVTNCEVLKCGFSLVYESGSWEASLGTECVTHCEGILSGFLRGIKWLFQ</sequence>
<protein>
    <submittedName>
        <fullName evidence="5">Disease resistance-like protein CSA1</fullName>
    </submittedName>
</protein>
<evidence type="ECO:0000256" key="1">
    <source>
        <dbReference type="ARBA" id="ARBA00022614"/>
    </source>
</evidence>
<name>A0ABM1QLX8_CAMSA</name>
<reference evidence="5" key="2">
    <citation type="submission" date="2025-08" db="UniProtKB">
        <authorList>
            <consortium name="RefSeq"/>
        </authorList>
    </citation>
    <scope>IDENTIFICATION</scope>
    <source>
        <tissue evidence="5">Leaf</tissue>
    </source>
</reference>
<dbReference type="Proteomes" id="UP000694864">
    <property type="component" value="Chromosome 11"/>
</dbReference>
<evidence type="ECO:0000313" key="5">
    <source>
        <dbReference type="RefSeq" id="XP_019087766.1"/>
    </source>
</evidence>
<dbReference type="InterPro" id="IPR032675">
    <property type="entry name" value="LRR_dom_sf"/>
</dbReference>
<evidence type="ECO:0000256" key="2">
    <source>
        <dbReference type="ARBA" id="ARBA00022737"/>
    </source>
</evidence>
<dbReference type="PANTHER" id="PTHR47186:SF3">
    <property type="entry name" value="OS09G0267800 PROTEIN"/>
    <property type="match status" value="1"/>
</dbReference>
<feature type="domain" description="C-JID" evidence="3">
    <location>
        <begin position="288"/>
        <end position="436"/>
    </location>
</feature>
<dbReference type="SUPFAM" id="SSF52047">
    <property type="entry name" value="RNI-like"/>
    <property type="match status" value="1"/>
</dbReference>
<accession>A0ABM1QLX8</accession>
<dbReference type="Pfam" id="PF20160">
    <property type="entry name" value="C-JID"/>
    <property type="match status" value="1"/>
</dbReference>
<dbReference type="GeneID" id="104728522"/>
<evidence type="ECO:0000313" key="4">
    <source>
        <dbReference type="Proteomes" id="UP000694864"/>
    </source>
</evidence>
<evidence type="ECO:0000259" key="3">
    <source>
        <dbReference type="Pfam" id="PF20160"/>
    </source>
</evidence>
<dbReference type="PANTHER" id="PTHR47186">
    <property type="entry name" value="LEUCINE-RICH REPEAT-CONTAINING PROTEIN 57"/>
    <property type="match status" value="1"/>
</dbReference>